<evidence type="ECO:0000256" key="2">
    <source>
        <dbReference type="ARBA" id="ARBA00022490"/>
    </source>
</evidence>
<dbReference type="GO" id="GO:0003676">
    <property type="term" value="F:nucleic acid binding"/>
    <property type="evidence" value="ECO:0007669"/>
    <property type="project" value="InterPro"/>
</dbReference>
<dbReference type="PRINTS" id="PR00050">
    <property type="entry name" value="COLDSHOCK"/>
</dbReference>
<dbReference type="GO" id="GO:0005737">
    <property type="term" value="C:cytoplasm"/>
    <property type="evidence" value="ECO:0007669"/>
    <property type="project" value="UniProtKB-SubCell"/>
</dbReference>
<dbReference type="Pfam" id="PF00313">
    <property type="entry name" value="CSD"/>
    <property type="match status" value="1"/>
</dbReference>
<keyword evidence="6" id="KW-1185">Reference proteome</keyword>
<dbReference type="PANTHER" id="PTHR11544">
    <property type="entry name" value="COLD SHOCK DOMAIN CONTAINING PROTEINS"/>
    <property type="match status" value="1"/>
</dbReference>
<gene>
    <name evidence="5" type="ORF">G7057_11340</name>
</gene>
<dbReference type="GO" id="GO:0010468">
    <property type="term" value="P:regulation of gene expression"/>
    <property type="evidence" value="ECO:0007669"/>
    <property type="project" value="UniProtKB-ARBA"/>
</dbReference>
<accession>A0A6G7KCP5</accession>
<dbReference type="Proteomes" id="UP000501451">
    <property type="component" value="Chromosome"/>
</dbReference>
<dbReference type="SMART" id="SM00357">
    <property type="entry name" value="CSP"/>
    <property type="match status" value="1"/>
</dbReference>
<name>A0A6G7KCP5_9LACT</name>
<reference evidence="5 6" key="1">
    <citation type="journal article" date="2017" name="Int. J. Syst. Evol. Microbiol.">
        <title>Jeotgalibaca porci sp. nov. and Jeotgalibaca arthritidis sp. nov., isolated from pigs, and emended description of the genus Jeotgalibaca.</title>
        <authorList>
            <person name="Zamora L."/>
            <person name="Perez-Sancho M."/>
            <person name="Dominguez L."/>
            <person name="Fernandez-Garayzabal J.F."/>
            <person name="Vela A.I."/>
        </authorList>
    </citation>
    <scope>NUCLEOTIDE SEQUENCE [LARGE SCALE GENOMIC DNA]</scope>
    <source>
        <strain evidence="5 6">CECT 9157</strain>
    </source>
</reference>
<evidence type="ECO:0000313" key="5">
    <source>
        <dbReference type="EMBL" id="QII82981.1"/>
    </source>
</evidence>
<dbReference type="InterPro" id="IPR011129">
    <property type="entry name" value="CSD"/>
</dbReference>
<evidence type="ECO:0000256" key="1">
    <source>
        <dbReference type="ARBA" id="ARBA00004496"/>
    </source>
</evidence>
<dbReference type="Gene3D" id="2.40.50.140">
    <property type="entry name" value="Nucleic acid-binding proteins"/>
    <property type="match status" value="1"/>
</dbReference>
<dbReference type="InterPro" id="IPR012340">
    <property type="entry name" value="NA-bd_OB-fold"/>
</dbReference>
<dbReference type="AlphaFoldDB" id="A0A6G7KCP5"/>
<dbReference type="PROSITE" id="PS00352">
    <property type="entry name" value="CSD_1"/>
    <property type="match status" value="1"/>
</dbReference>
<dbReference type="InterPro" id="IPR002059">
    <property type="entry name" value="CSP_DNA-bd"/>
</dbReference>
<proteinExistence type="predicted"/>
<keyword evidence="2" id="KW-0963">Cytoplasm</keyword>
<evidence type="ECO:0000256" key="3">
    <source>
        <dbReference type="RuleBase" id="RU000408"/>
    </source>
</evidence>
<dbReference type="CDD" id="cd04458">
    <property type="entry name" value="CSP_CDS"/>
    <property type="match status" value="1"/>
</dbReference>
<evidence type="ECO:0000259" key="4">
    <source>
        <dbReference type="PROSITE" id="PS51857"/>
    </source>
</evidence>
<comment type="subcellular location">
    <subcellularLocation>
        <location evidence="1 3">Cytoplasm</location>
    </subcellularLocation>
</comment>
<evidence type="ECO:0000313" key="6">
    <source>
        <dbReference type="Proteomes" id="UP000501451"/>
    </source>
</evidence>
<dbReference type="InterPro" id="IPR012156">
    <property type="entry name" value="Cold_shock_CspA"/>
</dbReference>
<dbReference type="InterPro" id="IPR019844">
    <property type="entry name" value="CSD_CS"/>
</dbReference>
<sequence>MAYGVVKWFDNEKGYGFIDLADDKGDIFVHFTGIDHDGFKTLKEGQEVSLTIVEGSRGPQATQVRVINGIDD</sequence>
<feature type="domain" description="CSD" evidence="4">
    <location>
        <begin position="1"/>
        <end position="66"/>
    </location>
</feature>
<dbReference type="PIRSF" id="PIRSF002599">
    <property type="entry name" value="Cold_shock_A"/>
    <property type="match status" value="1"/>
</dbReference>
<dbReference type="Gene3D" id="6.20.370.130">
    <property type="match status" value="1"/>
</dbReference>
<dbReference type="FunFam" id="2.40.50.140:FF:000006">
    <property type="entry name" value="Cold shock protein CspC"/>
    <property type="match status" value="1"/>
</dbReference>
<dbReference type="EMBL" id="CP049740">
    <property type="protein sequence ID" value="QII82981.1"/>
    <property type="molecule type" value="Genomic_DNA"/>
</dbReference>
<dbReference type="GO" id="GO:0051252">
    <property type="term" value="P:regulation of RNA metabolic process"/>
    <property type="evidence" value="ECO:0007669"/>
    <property type="project" value="UniProtKB-ARBA"/>
</dbReference>
<dbReference type="InterPro" id="IPR050181">
    <property type="entry name" value="Cold_shock_domain"/>
</dbReference>
<dbReference type="PROSITE" id="PS51857">
    <property type="entry name" value="CSD_2"/>
    <property type="match status" value="1"/>
</dbReference>
<dbReference type="SUPFAM" id="SSF50249">
    <property type="entry name" value="Nucleic acid-binding proteins"/>
    <property type="match status" value="1"/>
</dbReference>
<dbReference type="RefSeq" id="WP_076765932.1">
    <property type="nucleotide sequence ID" value="NZ_CP049740.1"/>
</dbReference>
<protein>
    <submittedName>
        <fullName evidence="5">Cold shock domain-containing protein</fullName>
    </submittedName>
</protein>
<organism evidence="5 6">
    <name type="scientific">Jeotgalibaca arthritidis</name>
    <dbReference type="NCBI Taxonomy" id="1868794"/>
    <lineage>
        <taxon>Bacteria</taxon>
        <taxon>Bacillati</taxon>
        <taxon>Bacillota</taxon>
        <taxon>Bacilli</taxon>
        <taxon>Lactobacillales</taxon>
        <taxon>Carnobacteriaceae</taxon>
        <taxon>Jeotgalibaca</taxon>
    </lineage>
</organism>
<dbReference type="KEGG" id="jar:G7057_11340"/>